<reference evidence="1 2" key="1">
    <citation type="submission" date="2015-12" db="EMBL/GenBank/DDBJ databases">
        <title>Draft genome sequence of Mesorhizobium sp. UFLA 01-765, a multitolerant efficient symbiont and plant-growth promoting strain isolated from Zn-mining soil using Leucaena leucocephala as a trap plant.</title>
        <authorList>
            <person name="Rangel W.M."/>
            <person name="Thijs S."/>
            <person name="Longatti S.M."/>
            <person name="Moreira F.M."/>
            <person name="Weyens N."/>
            <person name="Vangronsveld J."/>
            <person name="Van Hamme J.D."/>
            <person name="Bottos E.M."/>
            <person name="Rineau F."/>
        </authorList>
    </citation>
    <scope>NUCLEOTIDE SEQUENCE [LARGE SCALE GENOMIC DNA]</scope>
    <source>
        <strain evidence="1 2">UFLA 01-765</strain>
    </source>
</reference>
<evidence type="ECO:0000313" key="1">
    <source>
        <dbReference type="EMBL" id="KUM27246.1"/>
    </source>
</evidence>
<comment type="caution">
    <text evidence="1">The sequence shown here is derived from an EMBL/GenBank/DDBJ whole genome shotgun (WGS) entry which is preliminary data.</text>
</comment>
<organism evidence="1 2">
    <name type="scientific">Rhizobium loti</name>
    <name type="common">Mesorhizobium loti</name>
    <dbReference type="NCBI Taxonomy" id="381"/>
    <lineage>
        <taxon>Bacteria</taxon>
        <taxon>Pseudomonadati</taxon>
        <taxon>Pseudomonadota</taxon>
        <taxon>Alphaproteobacteria</taxon>
        <taxon>Hyphomicrobiales</taxon>
        <taxon>Phyllobacteriaceae</taxon>
        <taxon>Mesorhizobium</taxon>
    </lineage>
</organism>
<evidence type="ECO:0000313" key="2">
    <source>
        <dbReference type="Proteomes" id="UP000053176"/>
    </source>
</evidence>
<name>A0A124GGM6_RHILI</name>
<dbReference type="Proteomes" id="UP000053176">
    <property type="component" value="Unassembled WGS sequence"/>
</dbReference>
<protein>
    <submittedName>
        <fullName evidence="1">Uncharacterized protein</fullName>
    </submittedName>
</protein>
<dbReference type="EMBL" id="LPWA01000098">
    <property type="protein sequence ID" value="KUM27246.1"/>
    <property type="molecule type" value="Genomic_DNA"/>
</dbReference>
<proteinExistence type="predicted"/>
<sequence length="102" mass="11112">MDRHGLGIETGFDGHAIGPDGQVLAGLFIAGPLARGTFGELMGLPEVARHAQTVATEIGNQARCRRLKPSLENRRRMPARKIGISVPTAPRKRKILLCIYNQ</sequence>
<gene>
    <name evidence="1" type="ORF">AU467_02335</name>
</gene>
<accession>A0A124GGM6</accession>
<dbReference type="AlphaFoldDB" id="A0A124GGM6"/>